<evidence type="ECO:0000256" key="1">
    <source>
        <dbReference type="SAM" id="MobiDB-lite"/>
    </source>
</evidence>
<dbReference type="EMBL" id="OX465083">
    <property type="protein sequence ID" value="CAI9294142.1"/>
    <property type="molecule type" value="Genomic_DNA"/>
</dbReference>
<protein>
    <submittedName>
        <fullName evidence="2">Uncharacterized protein</fullName>
    </submittedName>
</protein>
<sequence length="135" mass="14749">MIMEESNDEGEEPKVLWSSSGGNSGSGGGDGLFGGAKERSTMGKGASTSNLGSRGFSGSGGFNGVDGSSGTKSYCLTRFHSHRISFIFRPTFRRSSRPLASRSEQEVNYGPFFLHVRWIIKNVFDLQERDEFYGM</sequence>
<feature type="compositionally biased region" description="Gly residues" evidence="1">
    <location>
        <begin position="55"/>
        <end position="64"/>
    </location>
</feature>
<reference evidence="2" key="1">
    <citation type="submission" date="2023-04" db="EMBL/GenBank/DDBJ databases">
        <authorList>
            <person name="Vijverberg K."/>
            <person name="Xiong W."/>
            <person name="Schranz E."/>
        </authorList>
    </citation>
    <scope>NUCLEOTIDE SEQUENCE</scope>
</reference>
<feature type="compositionally biased region" description="Acidic residues" evidence="1">
    <location>
        <begin position="1"/>
        <end position="11"/>
    </location>
</feature>
<feature type="compositionally biased region" description="Gly residues" evidence="1">
    <location>
        <begin position="22"/>
        <end position="34"/>
    </location>
</feature>
<name>A0AA35ZM16_LACSI</name>
<keyword evidence="3" id="KW-1185">Reference proteome</keyword>
<evidence type="ECO:0000313" key="2">
    <source>
        <dbReference type="EMBL" id="CAI9294142.1"/>
    </source>
</evidence>
<evidence type="ECO:0000313" key="3">
    <source>
        <dbReference type="Proteomes" id="UP001177003"/>
    </source>
</evidence>
<proteinExistence type="predicted"/>
<feature type="region of interest" description="Disordered" evidence="1">
    <location>
        <begin position="1"/>
        <end position="66"/>
    </location>
</feature>
<gene>
    <name evidence="2" type="ORF">LSALG_LOCUS33131</name>
</gene>
<accession>A0AA35ZM16</accession>
<dbReference type="Proteomes" id="UP001177003">
    <property type="component" value="Chromosome 7"/>
</dbReference>
<organism evidence="2 3">
    <name type="scientific">Lactuca saligna</name>
    <name type="common">Willowleaf lettuce</name>
    <dbReference type="NCBI Taxonomy" id="75948"/>
    <lineage>
        <taxon>Eukaryota</taxon>
        <taxon>Viridiplantae</taxon>
        <taxon>Streptophyta</taxon>
        <taxon>Embryophyta</taxon>
        <taxon>Tracheophyta</taxon>
        <taxon>Spermatophyta</taxon>
        <taxon>Magnoliopsida</taxon>
        <taxon>eudicotyledons</taxon>
        <taxon>Gunneridae</taxon>
        <taxon>Pentapetalae</taxon>
        <taxon>asterids</taxon>
        <taxon>campanulids</taxon>
        <taxon>Asterales</taxon>
        <taxon>Asteraceae</taxon>
        <taxon>Cichorioideae</taxon>
        <taxon>Cichorieae</taxon>
        <taxon>Lactucinae</taxon>
        <taxon>Lactuca</taxon>
    </lineage>
</organism>
<dbReference type="AlphaFoldDB" id="A0AA35ZM16"/>